<gene>
    <name evidence="1" type="ORF">F1003_09655</name>
</gene>
<evidence type="ECO:0000313" key="2">
    <source>
        <dbReference type="Proteomes" id="UP000447545"/>
    </source>
</evidence>
<accession>A0A7K1GH33</accession>
<keyword evidence="2" id="KW-1185">Reference proteome</keyword>
<organism evidence="1 2">
    <name type="scientific">Winogradskyella ouciana</name>
    <dbReference type="NCBI Taxonomy" id="2608631"/>
    <lineage>
        <taxon>Bacteria</taxon>
        <taxon>Pseudomonadati</taxon>
        <taxon>Bacteroidota</taxon>
        <taxon>Flavobacteriia</taxon>
        <taxon>Flavobacteriales</taxon>
        <taxon>Flavobacteriaceae</taxon>
        <taxon>Winogradskyella</taxon>
    </lineage>
</organism>
<protein>
    <submittedName>
        <fullName evidence="1">DUF4837 family protein</fullName>
    </submittedName>
</protein>
<dbReference type="Proteomes" id="UP000447545">
    <property type="component" value="Unassembled WGS sequence"/>
</dbReference>
<sequence>MRTLYTLLFCVLLVACGDKKDDDKTTYLPASNGILNSISVVVDNTLWEGSVGESVREIFAAPLNGLPTDEPMFNLKQIPPQVFDGFATRSRIVLKIEKSDVEATTIIKNNVFAKPQTVAVVRGKTNQDIIAQLKESKARIIDAFNKEEVKEKQRQINKSLLKDEKMENQLGFTVDIPSVYKFGKSEKDFYWLRKALDNSKTIDIMFYEVPMETISEGDSTVVDIIKMRNHITKTKVPGEDGIYMKVEDAFAPAMFKTIIDNKPTYEVRGLWDMEGYTMGGPFITFAIEDKVNKRYLIADGYVYAPSLNKGEYIFEIESIVKSITIK</sequence>
<dbReference type="RefSeq" id="WP_155089202.1">
    <property type="nucleotide sequence ID" value="NZ_OZ260095.1"/>
</dbReference>
<dbReference type="InterPro" id="IPR032286">
    <property type="entry name" value="DUF4837"/>
</dbReference>
<dbReference type="Pfam" id="PF16125">
    <property type="entry name" value="DUF4837"/>
    <property type="match status" value="1"/>
</dbReference>
<reference evidence="1 2" key="1">
    <citation type="submission" date="2019-11" db="EMBL/GenBank/DDBJ databases">
        <title>Winogradskyella ouciana sp. nov., isolated from the hadal seawater of the Mariana Trench.</title>
        <authorList>
            <person name="Liu R."/>
        </authorList>
    </citation>
    <scope>NUCLEOTIDE SEQUENCE [LARGE SCALE GENOMIC DNA]</scope>
    <source>
        <strain evidence="1 2">ZXX205</strain>
    </source>
</reference>
<evidence type="ECO:0000313" key="1">
    <source>
        <dbReference type="EMBL" id="MTE27189.1"/>
    </source>
</evidence>
<dbReference type="EMBL" id="WJYA01000005">
    <property type="protein sequence ID" value="MTE27189.1"/>
    <property type="molecule type" value="Genomic_DNA"/>
</dbReference>
<dbReference type="PROSITE" id="PS51257">
    <property type="entry name" value="PROKAR_LIPOPROTEIN"/>
    <property type="match status" value="1"/>
</dbReference>
<comment type="caution">
    <text evidence="1">The sequence shown here is derived from an EMBL/GenBank/DDBJ whole genome shotgun (WGS) entry which is preliminary data.</text>
</comment>
<dbReference type="AlphaFoldDB" id="A0A7K1GH33"/>
<proteinExistence type="predicted"/>
<name>A0A7K1GH33_9FLAO</name>